<comment type="caution">
    <text evidence="3">The sequence shown here is derived from an EMBL/GenBank/DDBJ whole genome shotgun (WGS) entry which is preliminary data.</text>
</comment>
<name>A0ABU8YLE8_9CYAN</name>
<dbReference type="CDD" id="cd00593">
    <property type="entry name" value="RIBOc"/>
    <property type="match status" value="1"/>
</dbReference>
<keyword evidence="4" id="KW-1185">Reference proteome</keyword>
<dbReference type="SUPFAM" id="SSF69065">
    <property type="entry name" value="RNase III domain-like"/>
    <property type="match status" value="2"/>
</dbReference>
<dbReference type="Proteomes" id="UP001384579">
    <property type="component" value="Unassembled WGS sequence"/>
</dbReference>
<dbReference type="InterPro" id="IPR036389">
    <property type="entry name" value="RNase_III_sf"/>
</dbReference>
<keyword evidence="1" id="KW-0378">Hydrolase</keyword>
<evidence type="ECO:0000313" key="3">
    <source>
        <dbReference type="EMBL" id="MEK0185195.1"/>
    </source>
</evidence>
<dbReference type="SMART" id="SM00535">
    <property type="entry name" value="RIBOc"/>
    <property type="match status" value="1"/>
</dbReference>
<organism evidence="3 4">
    <name type="scientific">Microcoleus anatoxicus PTRS2</name>
    <dbReference type="NCBI Taxonomy" id="2705321"/>
    <lineage>
        <taxon>Bacteria</taxon>
        <taxon>Bacillati</taxon>
        <taxon>Cyanobacteriota</taxon>
        <taxon>Cyanophyceae</taxon>
        <taxon>Oscillatoriophycideae</taxon>
        <taxon>Oscillatoriales</taxon>
        <taxon>Microcoleaceae</taxon>
        <taxon>Microcoleus</taxon>
        <taxon>Microcoleus anatoxicus</taxon>
    </lineage>
</organism>
<feature type="domain" description="RNase III" evidence="2">
    <location>
        <begin position="71"/>
        <end position="208"/>
    </location>
</feature>
<sequence>MTAQGTTTVEKSLQKVLEKLESARKMQDDWMKNGINFVDLYVDDAGGDWLAEWGKVAAEDLEVDRITSIDVEAIKIAIGFSNFQKTQLLEIALTHRGDTKDLRGTSFDSSVDRDVKYKRLAILGSAILSAVVTDYLYRQYPQLDRDCISNLKSQLLDKNKLSEFAISLSLQELSLQSVHGKETEKSEYKRFLGETFEAVFGAIYLECDRDFLRAGDWLIQNFISKAVVEKISQKSDLIEGTKISPQIALKRRRILGGEILEAIAFDYLYHRFPEGNVSQLTHWKKMLVAKEIFPKEFKTKLGNQYLELGSNFSRTRDWLVNNFIKTAVAELVEERENQLN</sequence>
<reference evidence="3 4" key="1">
    <citation type="journal article" date="2020" name="Harmful Algae">
        <title>Molecular and morphological characterization of a novel dihydroanatoxin-a producing Microcoleus species (cyanobacteria) from the Russian River, California, USA.</title>
        <authorList>
            <person name="Conklin K.Y."/>
            <person name="Stancheva R."/>
            <person name="Otten T.G."/>
            <person name="Fadness R."/>
            <person name="Boyer G.L."/>
            <person name="Read B."/>
            <person name="Zhang X."/>
            <person name="Sheath R.G."/>
        </authorList>
    </citation>
    <scope>NUCLEOTIDE SEQUENCE [LARGE SCALE GENOMIC DNA]</scope>
    <source>
        <strain evidence="3 4">PTRS2</strain>
    </source>
</reference>
<protein>
    <submittedName>
        <fullName evidence="3">Ribonuclease III domain-containing protein</fullName>
    </submittedName>
</protein>
<evidence type="ECO:0000259" key="2">
    <source>
        <dbReference type="PROSITE" id="PS50142"/>
    </source>
</evidence>
<dbReference type="RefSeq" id="WP_340524337.1">
    <property type="nucleotide sequence ID" value="NZ_JBBLXS010000101.1"/>
</dbReference>
<dbReference type="PANTHER" id="PTHR14950">
    <property type="entry name" value="DICER-RELATED"/>
    <property type="match status" value="1"/>
</dbReference>
<proteinExistence type="predicted"/>
<dbReference type="Gene3D" id="1.10.1520.10">
    <property type="entry name" value="Ribonuclease III domain"/>
    <property type="match status" value="1"/>
</dbReference>
<feature type="domain" description="RNase III" evidence="2">
    <location>
        <begin position="237"/>
        <end position="336"/>
    </location>
</feature>
<dbReference type="EMBL" id="JBBLXS010000101">
    <property type="protein sequence ID" value="MEK0185195.1"/>
    <property type="molecule type" value="Genomic_DNA"/>
</dbReference>
<dbReference type="PROSITE" id="PS50142">
    <property type="entry name" value="RNASE_3_2"/>
    <property type="match status" value="2"/>
</dbReference>
<dbReference type="InterPro" id="IPR000999">
    <property type="entry name" value="RNase_III_dom"/>
</dbReference>
<gene>
    <name evidence="3" type="ORF">WMG39_10015</name>
</gene>
<evidence type="ECO:0000256" key="1">
    <source>
        <dbReference type="ARBA" id="ARBA00022801"/>
    </source>
</evidence>
<dbReference type="Pfam" id="PF14622">
    <property type="entry name" value="Ribonucleas_3_3"/>
    <property type="match status" value="1"/>
</dbReference>
<evidence type="ECO:0000313" key="4">
    <source>
        <dbReference type="Proteomes" id="UP001384579"/>
    </source>
</evidence>
<accession>A0ABU8YLE8</accession>